<name>A0AAD7L9N9_QUISA</name>
<evidence type="ECO:0000256" key="4">
    <source>
        <dbReference type="ARBA" id="ARBA00022989"/>
    </source>
</evidence>
<dbReference type="Proteomes" id="UP001163823">
    <property type="component" value="Chromosome 10"/>
</dbReference>
<evidence type="ECO:0000256" key="3">
    <source>
        <dbReference type="ARBA" id="ARBA00022824"/>
    </source>
</evidence>
<keyword evidence="3 6" id="KW-0256">Endoplasmic reticulum</keyword>
<feature type="transmembrane region" description="Helical" evidence="6">
    <location>
        <begin position="132"/>
        <end position="151"/>
    </location>
</feature>
<dbReference type="GO" id="GO:0009617">
    <property type="term" value="P:response to bacterium"/>
    <property type="evidence" value="ECO:0007669"/>
    <property type="project" value="InterPro"/>
</dbReference>
<dbReference type="Pfam" id="PF02453">
    <property type="entry name" value="Reticulon"/>
    <property type="match status" value="1"/>
</dbReference>
<evidence type="ECO:0000256" key="5">
    <source>
        <dbReference type="ARBA" id="ARBA00023136"/>
    </source>
</evidence>
<sequence>MSSYSYGPHDQSLTQARLFGRQRPIHSVLGGGKVADLLLWKNKKLSAAILIGFTIIWFLFEVVEYNFVTLLCHILIGIMLILFIWYNAAGLITWSPPNLHDIQLSDSTGRYFFANINWFLFNFYQVSCAKDFTIFFVTIAGLWILSVIGTYFSTLNLLYIVFLCLETLPVLYERYEYEVDYLSKQRQSRREKTVQEI</sequence>
<dbReference type="InterPro" id="IPR003388">
    <property type="entry name" value="Reticulon"/>
</dbReference>
<comment type="caution">
    <text evidence="8">The sequence shown here is derived from an EMBL/GenBank/DDBJ whole genome shotgun (WGS) entry which is preliminary data.</text>
</comment>
<feature type="domain" description="Reticulon" evidence="7">
    <location>
        <begin position="34"/>
        <end position="197"/>
    </location>
</feature>
<evidence type="ECO:0000256" key="2">
    <source>
        <dbReference type="ARBA" id="ARBA00022692"/>
    </source>
</evidence>
<dbReference type="PROSITE" id="PS50845">
    <property type="entry name" value="RETICULON"/>
    <property type="match status" value="1"/>
</dbReference>
<accession>A0AAD7L9N9</accession>
<comment type="subcellular location">
    <subcellularLocation>
        <location evidence="1 6">Endoplasmic reticulum membrane</location>
        <topology evidence="1 6">Multi-pass membrane protein</topology>
    </subcellularLocation>
</comment>
<dbReference type="PANTHER" id="PTHR10994:SF157">
    <property type="entry name" value="RETICULON-LIKE PROTEIN B14"/>
    <property type="match status" value="1"/>
</dbReference>
<keyword evidence="4 6" id="KW-1133">Transmembrane helix</keyword>
<dbReference type="AlphaFoldDB" id="A0AAD7L9N9"/>
<protein>
    <recommendedName>
        <fullName evidence="6">Reticulon-like protein</fullName>
    </recommendedName>
</protein>
<keyword evidence="9" id="KW-1185">Reference proteome</keyword>
<evidence type="ECO:0000313" key="9">
    <source>
        <dbReference type="Proteomes" id="UP001163823"/>
    </source>
</evidence>
<keyword evidence="5 6" id="KW-0472">Membrane</keyword>
<organism evidence="8 9">
    <name type="scientific">Quillaja saponaria</name>
    <name type="common">Soap bark tree</name>
    <dbReference type="NCBI Taxonomy" id="32244"/>
    <lineage>
        <taxon>Eukaryota</taxon>
        <taxon>Viridiplantae</taxon>
        <taxon>Streptophyta</taxon>
        <taxon>Embryophyta</taxon>
        <taxon>Tracheophyta</taxon>
        <taxon>Spermatophyta</taxon>
        <taxon>Magnoliopsida</taxon>
        <taxon>eudicotyledons</taxon>
        <taxon>Gunneridae</taxon>
        <taxon>Pentapetalae</taxon>
        <taxon>rosids</taxon>
        <taxon>fabids</taxon>
        <taxon>Fabales</taxon>
        <taxon>Quillajaceae</taxon>
        <taxon>Quillaja</taxon>
    </lineage>
</organism>
<feature type="transmembrane region" description="Helical" evidence="6">
    <location>
        <begin position="70"/>
        <end position="88"/>
    </location>
</feature>
<evidence type="ECO:0000259" key="7">
    <source>
        <dbReference type="PROSITE" id="PS50845"/>
    </source>
</evidence>
<evidence type="ECO:0000256" key="1">
    <source>
        <dbReference type="ARBA" id="ARBA00004477"/>
    </source>
</evidence>
<reference evidence="8" key="1">
    <citation type="journal article" date="2023" name="Science">
        <title>Elucidation of the pathway for biosynthesis of saponin adjuvants from the soapbark tree.</title>
        <authorList>
            <person name="Reed J."/>
            <person name="Orme A."/>
            <person name="El-Demerdash A."/>
            <person name="Owen C."/>
            <person name="Martin L.B.B."/>
            <person name="Misra R.C."/>
            <person name="Kikuchi S."/>
            <person name="Rejzek M."/>
            <person name="Martin A.C."/>
            <person name="Harkess A."/>
            <person name="Leebens-Mack J."/>
            <person name="Louveau T."/>
            <person name="Stephenson M.J."/>
            <person name="Osbourn A."/>
        </authorList>
    </citation>
    <scope>NUCLEOTIDE SEQUENCE</scope>
    <source>
        <strain evidence="8">S10</strain>
    </source>
</reference>
<dbReference type="InterPro" id="IPR045064">
    <property type="entry name" value="Reticulon-like"/>
</dbReference>
<evidence type="ECO:0000256" key="6">
    <source>
        <dbReference type="RuleBase" id="RU363132"/>
    </source>
</evidence>
<dbReference type="GO" id="GO:0005789">
    <property type="term" value="C:endoplasmic reticulum membrane"/>
    <property type="evidence" value="ECO:0007669"/>
    <property type="project" value="UniProtKB-SubCell"/>
</dbReference>
<keyword evidence="2 6" id="KW-0812">Transmembrane</keyword>
<proteinExistence type="predicted"/>
<feature type="transmembrane region" description="Helical" evidence="6">
    <location>
        <begin position="108"/>
        <end position="125"/>
    </location>
</feature>
<dbReference type="PANTHER" id="PTHR10994">
    <property type="entry name" value="RETICULON"/>
    <property type="match status" value="1"/>
</dbReference>
<feature type="transmembrane region" description="Helical" evidence="6">
    <location>
        <begin position="45"/>
        <end position="63"/>
    </location>
</feature>
<evidence type="ECO:0000313" key="8">
    <source>
        <dbReference type="EMBL" id="KAJ7954141.1"/>
    </source>
</evidence>
<gene>
    <name evidence="8" type="ORF">O6P43_025749</name>
</gene>
<dbReference type="EMBL" id="JARAOO010000010">
    <property type="protein sequence ID" value="KAJ7954141.1"/>
    <property type="molecule type" value="Genomic_DNA"/>
</dbReference>
<dbReference type="KEGG" id="qsa:O6P43_025749"/>